<comment type="caution">
    <text evidence="7">The sequence shown here is derived from an EMBL/GenBank/DDBJ whole genome shotgun (WGS) entry which is preliminary data.</text>
</comment>
<proteinExistence type="inferred from homology"/>
<gene>
    <name evidence="7" type="ORF">BJX67DRAFT_377663</name>
</gene>
<evidence type="ECO:0000256" key="6">
    <source>
        <dbReference type="SAM" id="Phobius"/>
    </source>
</evidence>
<sequence length="119" mass="12251">MKPPTYLPTKQTNQASLTTSALSLSLLTSLGGIIGYARTGSIPSIAAGLSVGALYLLSFLRLRNGQPYGEELGLLASVVLGGSSIPRAIRLKKPVPIGLSIVAVYGLLVFGGAVRGKRA</sequence>
<feature type="transmembrane region" description="Helical" evidence="6">
    <location>
        <begin position="95"/>
        <end position="114"/>
    </location>
</feature>
<dbReference type="PANTHER" id="PTHR12668">
    <property type="entry name" value="TRANSMEMBRANE PROTEIN 14, 15"/>
    <property type="match status" value="1"/>
</dbReference>
<dbReference type="InterPro" id="IPR044890">
    <property type="entry name" value="TMEM14_sf"/>
</dbReference>
<comment type="subcellular location">
    <subcellularLocation>
        <location evidence="1">Membrane</location>
    </subcellularLocation>
</comment>
<accession>A0ABR4M389</accession>
<keyword evidence="8" id="KW-1185">Reference proteome</keyword>
<reference evidence="7 8" key="1">
    <citation type="submission" date="2024-07" db="EMBL/GenBank/DDBJ databases">
        <title>Section-level genome sequencing and comparative genomics of Aspergillus sections Usti and Cavernicolus.</title>
        <authorList>
            <consortium name="Lawrence Berkeley National Laboratory"/>
            <person name="Nybo J.L."/>
            <person name="Vesth T.C."/>
            <person name="Theobald S."/>
            <person name="Frisvad J.C."/>
            <person name="Larsen T.O."/>
            <person name="Kjaerboelling I."/>
            <person name="Rothschild-Mancinelli K."/>
            <person name="Lyhne E.K."/>
            <person name="Kogle M.E."/>
            <person name="Barry K."/>
            <person name="Clum A."/>
            <person name="Na H."/>
            <person name="Ledsgaard L."/>
            <person name="Lin J."/>
            <person name="Lipzen A."/>
            <person name="Kuo A."/>
            <person name="Riley R."/>
            <person name="Mondo S."/>
            <person name="Labutti K."/>
            <person name="Haridas S."/>
            <person name="Pangalinan J."/>
            <person name="Salamov A.A."/>
            <person name="Simmons B.A."/>
            <person name="Magnuson J.K."/>
            <person name="Chen J."/>
            <person name="Drula E."/>
            <person name="Henrissat B."/>
            <person name="Wiebenga A."/>
            <person name="Lubbers R.J."/>
            <person name="Gomes A.C."/>
            <person name="Macurrencykelacurrency M.R."/>
            <person name="Stajich J."/>
            <person name="Grigoriev I.V."/>
            <person name="Mortensen U.H."/>
            <person name="De Vries R.P."/>
            <person name="Baker S.E."/>
            <person name="Andersen M.R."/>
        </authorList>
    </citation>
    <scope>NUCLEOTIDE SEQUENCE [LARGE SCALE GENOMIC DNA]</scope>
    <source>
        <strain evidence="7 8">CBS 449.75</strain>
    </source>
</reference>
<dbReference type="EMBL" id="JBFXLQ010000004">
    <property type="protein sequence ID" value="KAL2871056.1"/>
    <property type="molecule type" value="Genomic_DNA"/>
</dbReference>
<dbReference type="Pfam" id="PF03647">
    <property type="entry name" value="Tmemb_14"/>
    <property type="match status" value="1"/>
</dbReference>
<evidence type="ECO:0000256" key="1">
    <source>
        <dbReference type="ARBA" id="ARBA00004370"/>
    </source>
</evidence>
<organism evidence="7 8">
    <name type="scientific">Aspergillus lucknowensis</name>
    <dbReference type="NCBI Taxonomy" id="176173"/>
    <lineage>
        <taxon>Eukaryota</taxon>
        <taxon>Fungi</taxon>
        <taxon>Dikarya</taxon>
        <taxon>Ascomycota</taxon>
        <taxon>Pezizomycotina</taxon>
        <taxon>Eurotiomycetes</taxon>
        <taxon>Eurotiomycetidae</taxon>
        <taxon>Eurotiales</taxon>
        <taxon>Aspergillaceae</taxon>
        <taxon>Aspergillus</taxon>
        <taxon>Aspergillus subgen. Nidulantes</taxon>
    </lineage>
</organism>
<evidence type="ECO:0000313" key="7">
    <source>
        <dbReference type="EMBL" id="KAL2871056.1"/>
    </source>
</evidence>
<keyword evidence="5 6" id="KW-0472">Membrane</keyword>
<evidence type="ECO:0000256" key="2">
    <source>
        <dbReference type="ARBA" id="ARBA00007590"/>
    </source>
</evidence>
<evidence type="ECO:0000256" key="3">
    <source>
        <dbReference type="ARBA" id="ARBA00022692"/>
    </source>
</evidence>
<dbReference type="PANTHER" id="PTHR12668:SF15">
    <property type="entry name" value="UPF0136 DOMAIN PROTEIN (AFU_ORTHOLOGUE AFUA_1G03720)"/>
    <property type="match status" value="1"/>
</dbReference>
<protein>
    <submittedName>
        <fullName evidence="7">Transmembrane proteins 14C-domain-containing protein</fullName>
    </submittedName>
</protein>
<dbReference type="RefSeq" id="XP_070890035.1">
    <property type="nucleotide sequence ID" value="XM_071032161.1"/>
</dbReference>
<dbReference type="Proteomes" id="UP001610432">
    <property type="component" value="Unassembled WGS sequence"/>
</dbReference>
<name>A0ABR4M389_9EURO</name>
<keyword evidence="3 6" id="KW-0812">Transmembrane</keyword>
<dbReference type="Gene3D" id="1.10.10.1740">
    <property type="entry name" value="Transmembrane protein 14-like"/>
    <property type="match status" value="1"/>
</dbReference>
<comment type="similarity">
    <text evidence="2">Belongs to the TMEM14 family.</text>
</comment>
<evidence type="ECO:0000256" key="5">
    <source>
        <dbReference type="ARBA" id="ARBA00023136"/>
    </source>
</evidence>
<evidence type="ECO:0000313" key="8">
    <source>
        <dbReference type="Proteomes" id="UP001610432"/>
    </source>
</evidence>
<dbReference type="GeneID" id="98147233"/>
<feature type="transmembrane region" description="Helical" evidence="6">
    <location>
        <begin position="41"/>
        <end position="60"/>
    </location>
</feature>
<evidence type="ECO:0000256" key="4">
    <source>
        <dbReference type="ARBA" id="ARBA00022989"/>
    </source>
</evidence>
<dbReference type="InterPro" id="IPR005349">
    <property type="entry name" value="TMEM14"/>
</dbReference>
<keyword evidence="4 6" id="KW-1133">Transmembrane helix</keyword>